<dbReference type="HOGENOM" id="CLU_2604155_0_0_6"/>
<sequence length="79" mass="9223">MFDIKLLASPSVKELLDIKRALKEAWYFLQYPYFEASNFQVSRKYLIFRFVTLIGENQFYVTGKVTVSGIVYEQLAKSA</sequence>
<dbReference type="AlphaFoldDB" id="K4L1Q8"/>
<organism evidence="1 2">
    <name type="scientific">Simiduia agarivorans (strain DSM 21679 / JCM 13881 / BCRC 17597 / SA1)</name>
    <dbReference type="NCBI Taxonomy" id="1117647"/>
    <lineage>
        <taxon>Bacteria</taxon>
        <taxon>Pseudomonadati</taxon>
        <taxon>Pseudomonadota</taxon>
        <taxon>Gammaproteobacteria</taxon>
        <taxon>Cellvibrionales</taxon>
        <taxon>Cellvibrionaceae</taxon>
        <taxon>Simiduia</taxon>
    </lineage>
</organism>
<protein>
    <submittedName>
        <fullName evidence="1">Uncharacterized protein</fullName>
    </submittedName>
</protein>
<reference evidence="1 2" key="1">
    <citation type="journal article" date="2013" name="Genome Announc.">
        <title>Complete genome sequence of Simiduia agarivorans SA1(T), a marine bacterium able to degrade a variety of polysaccharides.</title>
        <authorList>
            <person name="Lin S.Y."/>
            <person name="Shieh W.Y."/>
            <person name="Chen J.S."/>
            <person name="Tang S.L."/>
        </authorList>
    </citation>
    <scope>NUCLEOTIDE SEQUENCE [LARGE SCALE GENOMIC DNA]</scope>
    <source>
        <strain evidence="2">DSM 21679 / JCM 13881 / BCRC 17597 / SA1</strain>
    </source>
</reference>
<dbReference type="KEGG" id="saga:M5M_14865"/>
<gene>
    <name evidence="1" type="ordered locus">M5M_14865</name>
</gene>
<evidence type="ECO:0000313" key="2">
    <source>
        <dbReference type="Proteomes" id="UP000000466"/>
    </source>
</evidence>
<dbReference type="OrthoDB" id="9961752at2"/>
<accession>K4L1Q8</accession>
<keyword evidence="2" id="KW-1185">Reference proteome</keyword>
<evidence type="ECO:0000313" key="1">
    <source>
        <dbReference type="EMBL" id="AFV00108.1"/>
    </source>
</evidence>
<proteinExistence type="predicted"/>
<dbReference type="RefSeq" id="WP_015048260.1">
    <property type="nucleotide sequence ID" value="NC_018868.3"/>
</dbReference>
<dbReference type="STRING" id="1117647.M5M_14865"/>
<name>K4L1Q8_SIMAS</name>
<dbReference type="EMBL" id="CP003746">
    <property type="protein sequence ID" value="AFV00108.1"/>
    <property type="molecule type" value="Genomic_DNA"/>
</dbReference>
<dbReference type="Proteomes" id="UP000000466">
    <property type="component" value="Chromosome"/>
</dbReference>